<evidence type="ECO:0008006" key="10">
    <source>
        <dbReference type="Google" id="ProtNLM"/>
    </source>
</evidence>
<sequence>MKNLDFLTYLNVNVKTCTYIWKKLKKMSTKFKLLGSQPACIDLSLLLIRLAAGGFMFTHGFGKLQKLVNGNFEFGDPIGLGPEISLGLTVFAEILCAFLVLVGIFTRLAAIPLIITMLVAVFIVHGGDDFGKKELGLFYLINYFVLFLSGAGKYSLDRLILKK</sequence>
<dbReference type="InterPro" id="IPR051907">
    <property type="entry name" value="DoxX-like_oxidoreductase"/>
</dbReference>
<feature type="transmembrane region" description="Helical" evidence="7">
    <location>
        <begin position="84"/>
        <end position="101"/>
    </location>
</feature>
<accession>A0A511NCB6</accession>
<feature type="transmembrane region" description="Helical" evidence="7">
    <location>
        <begin position="137"/>
        <end position="156"/>
    </location>
</feature>
<protein>
    <recommendedName>
        <fullName evidence="10">DoxX family protein</fullName>
    </recommendedName>
</protein>
<keyword evidence="4 7" id="KW-0812">Transmembrane</keyword>
<organism evidence="8 9">
    <name type="scientific">Empedobacter brevis NBRC 14943 = ATCC 43319</name>
    <dbReference type="NCBI Taxonomy" id="1218108"/>
    <lineage>
        <taxon>Bacteria</taxon>
        <taxon>Pseudomonadati</taxon>
        <taxon>Bacteroidota</taxon>
        <taxon>Flavobacteriia</taxon>
        <taxon>Flavobacteriales</taxon>
        <taxon>Weeksellaceae</taxon>
        <taxon>Empedobacter</taxon>
    </lineage>
</organism>
<keyword evidence="6 7" id="KW-0472">Membrane</keyword>
<comment type="subcellular location">
    <subcellularLocation>
        <location evidence="1">Cell membrane</location>
        <topology evidence="1">Multi-pass membrane protein</topology>
    </subcellularLocation>
</comment>
<feature type="transmembrane region" description="Helical" evidence="7">
    <location>
        <begin position="108"/>
        <end position="125"/>
    </location>
</feature>
<evidence type="ECO:0000256" key="1">
    <source>
        <dbReference type="ARBA" id="ARBA00004651"/>
    </source>
</evidence>
<evidence type="ECO:0000256" key="6">
    <source>
        <dbReference type="ARBA" id="ARBA00023136"/>
    </source>
</evidence>
<keyword evidence="5 7" id="KW-1133">Transmembrane helix</keyword>
<evidence type="ECO:0000256" key="4">
    <source>
        <dbReference type="ARBA" id="ARBA00022692"/>
    </source>
</evidence>
<evidence type="ECO:0000313" key="9">
    <source>
        <dbReference type="Proteomes" id="UP000321245"/>
    </source>
</evidence>
<dbReference type="GO" id="GO:0005886">
    <property type="term" value="C:plasma membrane"/>
    <property type="evidence" value="ECO:0007669"/>
    <property type="project" value="UniProtKB-SubCell"/>
</dbReference>
<dbReference type="PANTHER" id="PTHR33452:SF1">
    <property type="entry name" value="INNER MEMBRANE PROTEIN YPHA-RELATED"/>
    <property type="match status" value="1"/>
</dbReference>
<dbReference type="STRING" id="1218108.GCA_000382425_00248"/>
<dbReference type="Pfam" id="PF07681">
    <property type="entry name" value="DoxX"/>
    <property type="match status" value="1"/>
</dbReference>
<comment type="caution">
    <text evidence="8">The sequence shown here is derived from an EMBL/GenBank/DDBJ whole genome shotgun (WGS) entry which is preliminary data.</text>
</comment>
<evidence type="ECO:0000313" key="8">
    <source>
        <dbReference type="EMBL" id="GEM50459.1"/>
    </source>
</evidence>
<evidence type="ECO:0000256" key="2">
    <source>
        <dbReference type="ARBA" id="ARBA00006679"/>
    </source>
</evidence>
<keyword evidence="3" id="KW-1003">Cell membrane</keyword>
<dbReference type="PANTHER" id="PTHR33452">
    <property type="entry name" value="OXIDOREDUCTASE CATD-RELATED"/>
    <property type="match status" value="1"/>
</dbReference>
<dbReference type="AlphaFoldDB" id="A0A511NCB6"/>
<evidence type="ECO:0000256" key="3">
    <source>
        <dbReference type="ARBA" id="ARBA00022475"/>
    </source>
</evidence>
<dbReference type="EMBL" id="BJXC01000001">
    <property type="protein sequence ID" value="GEM50459.1"/>
    <property type="molecule type" value="Genomic_DNA"/>
</dbReference>
<evidence type="ECO:0000256" key="5">
    <source>
        <dbReference type="ARBA" id="ARBA00022989"/>
    </source>
</evidence>
<keyword evidence="9" id="KW-1185">Reference proteome</keyword>
<feature type="transmembrane region" description="Helical" evidence="7">
    <location>
        <begin position="43"/>
        <end position="64"/>
    </location>
</feature>
<dbReference type="Proteomes" id="UP000321245">
    <property type="component" value="Unassembled WGS sequence"/>
</dbReference>
<evidence type="ECO:0000256" key="7">
    <source>
        <dbReference type="SAM" id="Phobius"/>
    </source>
</evidence>
<reference evidence="8 9" key="1">
    <citation type="submission" date="2019-07" db="EMBL/GenBank/DDBJ databases">
        <title>Whole genome shotgun sequence of Empedobacter brevis NBRC 14943.</title>
        <authorList>
            <person name="Hosoyama A."/>
            <person name="Uohara A."/>
            <person name="Ohji S."/>
            <person name="Ichikawa N."/>
        </authorList>
    </citation>
    <scope>NUCLEOTIDE SEQUENCE [LARGE SCALE GENOMIC DNA]</scope>
    <source>
        <strain evidence="8 9">NBRC 14943</strain>
    </source>
</reference>
<gene>
    <name evidence="8" type="ORF">EB1_02490</name>
</gene>
<name>A0A511NCB6_9FLAO</name>
<dbReference type="InterPro" id="IPR032808">
    <property type="entry name" value="DoxX"/>
</dbReference>
<comment type="similarity">
    <text evidence="2">Belongs to the DoxX family.</text>
</comment>
<proteinExistence type="inferred from homology"/>